<comment type="caution">
    <text evidence="2">The sequence shown here is derived from an EMBL/GenBank/DDBJ whole genome shotgun (WGS) entry which is preliminary data.</text>
</comment>
<evidence type="ECO:0000313" key="2">
    <source>
        <dbReference type="EMBL" id="MPC82417.1"/>
    </source>
</evidence>
<dbReference type="Proteomes" id="UP000324222">
    <property type="component" value="Unassembled WGS sequence"/>
</dbReference>
<feature type="signal peptide" evidence="1">
    <location>
        <begin position="1"/>
        <end position="20"/>
    </location>
</feature>
<evidence type="ECO:0000256" key="1">
    <source>
        <dbReference type="SAM" id="SignalP"/>
    </source>
</evidence>
<protein>
    <recommendedName>
        <fullName evidence="4">Secreted protein</fullName>
    </recommendedName>
</protein>
<proteinExistence type="predicted"/>
<feature type="chain" id="PRO_5023002515" description="Secreted protein" evidence="1">
    <location>
        <begin position="21"/>
        <end position="87"/>
    </location>
</feature>
<evidence type="ECO:0000313" key="3">
    <source>
        <dbReference type="Proteomes" id="UP000324222"/>
    </source>
</evidence>
<dbReference type="EMBL" id="VSRR010059733">
    <property type="protein sequence ID" value="MPC82417.1"/>
    <property type="molecule type" value="Genomic_DNA"/>
</dbReference>
<accession>A0A5B7ILA1</accession>
<sequence length="87" mass="9187">MIYGCSFLTAAAAVVVVVTAAGSTPPLPPPPSPPAALTATPVRFVLNWSCSQRSSIIAEPAIGVVFTDAKLKYFFFAFQSPLQSDKR</sequence>
<reference evidence="2 3" key="1">
    <citation type="submission" date="2019-05" db="EMBL/GenBank/DDBJ databases">
        <title>Another draft genome of Portunus trituberculatus and its Hox gene families provides insights of decapod evolution.</title>
        <authorList>
            <person name="Jeong J.-H."/>
            <person name="Song I."/>
            <person name="Kim S."/>
            <person name="Choi T."/>
            <person name="Kim D."/>
            <person name="Ryu S."/>
            <person name="Kim W."/>
        </authorList>
    </citation>
    <scope>NUCLEOTIDE SEQUENCE [LARGE SCALE GENOMIC DNA]</scope>
    <source>
        <tissue evidence="2">Muscle</tissue>
    </source>
</reference>
<evidence type="ECO:0008006" key="4">
    <source>
        <dbReference type="Google" id="ProtNLM"/>
    </source>
</evidence>
<name>A0A5B7ILA1_PORTR</name>
<organism evidence="2 3">
    <name type="scientific">Portunus trituberculatus</name>
    <name type="common">Swimming crab</name>
    <name type="synonym">Neptunus trituberculatus</name>
    <dbReference type="NCBI Taxonomy" id="210409"/>
    <lineage>
        <taxon>Eukaryota</taxon>
        <taxon>Metazoa</taxon>
        <taxon>Ecdysozoa</taxon>
        <taxon>Arthropoda</taxon>
        <taxon>Crustacea</taxon>
        <taxon>Multicrustacea</taxon>
        <taxon>Malacostraca</taxon>
        <taxon>Eumalacostraca</taxon>
        <taxon>Eucarida</taxon>
        <taxon>Decapoda</taxon>
        <taxon>Pleocyemata</taxon>
        <taxon>Brachyura</taxon>
        <taxon>Eubrachyura</taxon>
        <taxon>Portunoidea</taxon>
        <taxon>Portunidae</taxon>
        <taxon>Portuninae</taxon>
        <taxon>Portunus</taxon>
    </lineage>
</organism>
<keyword evidence="3" id="KW-1185">Reference proteome</keyword>
<dbReference type="AlphaFoldDB" id="A0A5B7ILA1"/>
<keyword evidence="1" id="KW-0732">Signal</keyword>
<gene>
    <name evidence="2" type="ORF">E2C01_077085</name>
</gene>